<comment type="function">
    <text evidence="10">Catalyzes the condensation of 2 ATP molecules into cyclic di-AMP (c-di-AMP), a second messenger used to regulate differing processes in different bacteria.</text>
</comment>
<evidence type="ECO:0000256" key="6">
    <source>
        <dbReference type="ARBA" id="ARBA00022741"/>
    </source>
</evidence>
<evidence type="ECO:0000313" key="15">
    <source>
        <dbReference type="Proteomes" id="UP000243136"/>
    </source>
</evidence>
<dbReference type="GO" id="GO:0006171">
    <property type="term" value="P:cAMP biosynthetic process"/>
    <property type="evidence" value="ECO:0007669"/>
    <property type="project" value="InterPro"/>
</dbReference>
<keyword evidence="2 10" id="KW-1003">Cell membrane</keyword>
<dbReference type="InterPro" id="IPR003390">
    <property type="entry name" value="DNA_integrity_scan_DisA_N"/>
</dbReference>
<evidence type="ECO:0000256" key="9">
    <source>
        <dbReference type="ARBA" id="ARBA00023136"/>
    </source>
</evidence>
<feature type="transmembrane region" description="Helical" evidence="10">
    <location>
        <begin position="64"/>
        <end position="80"/>
    </location>
</feature>
<dbReference type="GeneID" id="69580173"/>
<evidence type="ECO:0000256" key="3">
    <source>
        <dbReference type="ARBA" id="ARBA00022679"/>
    </source>
</evidence>
<dbReference type="PIRSF" id="PIRSF004793">
    <property type="entry name" value="UCP004793"/>
    <property type="match status" value="1"/>
</dbReference>
<gene>
    <name evidence="10" type="primary">dacA</name>
    <name evidence="13" type="ORF">CCAN12_780082</name>
    <name evidence="12" type="ORF">CGC56_03880</name>
</gene>
<reference evidence="12" key="2">
    <citation type="journal article" date="2017" name="Genome Announc.">
        <title>Twelve Complete Reference Genomes of Clinical Isolates in the Capnocytophaga Genus.</title>
        <authorList>
            <person name="Villarma A."/>
            <person name="Gulvik C.A."/>
            <person name="Rowe L.A."/>
            <person name="Sheth M."/>
            <person name="Juieng P."/>
            <person name="Nicholson A.C."/>
            <person name="Loparev V.N."/>
            <person name="McQuiston J.R."/>
        </authorList>
    </citation>
    <scope>NUCLEOTIDE SEQUENCE</scope>
    <source>
        <strain evidence="12">H5594</strain>
    </source>
</reference>
<evidence type="ECO:0000256" key="10">
    <source>
        <dbReference type="HAMAP-Rule" id="MF_01499"/>
    </source>
</evidence>
<keyword evidence="5 10" id="KW-0548">Nucleotidyltransferase</keyword>
<evidence type="ECO:0000313" key="13">
    <source>
        <dbReference type="EMBL" id="CEN40314.1"/>
    </source>
</evidence>
<dbReference type="Pfam" id="PF19293">
    <property type="entry name" value="CdaA_N"/>
    <property type="match status" value="1"/>
</dbReference>
<feature type="transmembrane region" description="Helical" evidence="10">
    <location>
        <begin position="35"/>
        <end position="52"/>
    </location>
</feature>
<dbReference type="InterPro" id="IPR014046">
    <property type="entry name" value="C-di-AMP_synthase"/>
</dbReference>
<evidence type="ECO:0000256" key="5">
    <source>
        <dbReference type="ARBA" id="ARBA00022695"/>
    </source>
</evidence>
<dbReference type="Proteomes" id="UP000243136">
    <property type="component" value="Chromosome"/>
</dbReference>
<protein>
    <recommendedName>
        <fullName evidence="10">Diadenylate cyclase</fullName>
        <shortName evidence="10">DAC</shortName>
        <ecNumber evidence="10">2.7.7.85</ecNumber>
    </recommendedName>
    <alternativeName>
        <fullName evidence="10">Cyclic-di-AMP synthase</fullName>
        <shortName evidence="10">c-di-AMP synthase</shortName>
    </alternativeName>
</protein>
<dbReference type="RefSeq" id="WP_042001619.1">
    <property type="nucleotide sequence ID" value="NZ_BOQJ01000024.1"/>
</dbReference>
<comment type="subunit">
    <text evidence="10">Probably a homodimer.</text>
</comment>
<evidence type="ECO:0000256" key="4">
    <source>
        <dbReference type="ARBA" id="ARBA00022692"/>
    </source>
</evidence>
<feature type="domain" description="DAC" evidence="11">
    <location>
        <begin position="81"/>
        <end position="243"/>
    </location>
</feature>
<evidence type="ECO:0000256" key="2">
    <source>
        <dbReference type="ARBA" id="ARBA00022475"/>
    </source>
</evidence>
<reference evidence="13 14" key="1">
    <citation type="submission" date="2015-01" db="EMBL/GenBank/DDBJ databases">
        <authorList>
            <person name="Xiang T."/>
            <person name="Song Y."/>
            <person name="Huang L."/>
            <person name="Wang B."/>
            <person name="Wu P."/>
        </authorList>
    </citation>
    <scope>NUCLEOTIDE SEQUENCE [LARGE SCALE GENOMIC DNA]</scope>
    <source>
        <strain evidence="13 14">Cc12</strain>
    </source>
</reference>
<dbReference type="InterPro" id="IPR050338">
    <property type="entry name" value="DisA"/>
</dbReference>
<keyword evidence="7 10" id="KW-0067">ATP-binding</keyword>
<dbReference type="HAMAP" id="MF_01499">
    <property type="entry name" value="DacA"/>
    <property type="match status" value="1"/>
</dbReference>
<dbReference type="GO" id="GO:0106408">
    <property type="term" value="F:diadenylate cyclase activity"/>
    <property type="evidence" value="ECO:0007669"/>
    <property type="project" value="UniProtKB-EC"/>
</dbReference>
<dbReference type="EC" id="2.7.7.85" evidence="10"/>
<dbReference type="AlphaFoldDB" id="A0A0B7HNW5"/>
<dbReference type="PANTHER" id="PTHR34185:SF1">
    <property type="entry name" value="DIADENYLATE CYCLASE"/>
    <property type="match status" value="1"/>
</dbReference>
<dbReference type="InterPro" id="IPR045585">
    <property type="entry name" value="CdaA_N"/>
</dbReference>
<sequence>MELIEILNFTLADFIDILLVALLLYYVYKLSRGTVAINIFWGIVIIYLIWKITEALEMELLSNILGQFIGVGVFALIVVFQEEIRRFLLTIGSHRFSKSLYFMNLNKKNNNLRVEVLVSACQKLAATHTGALIVLERNISLDFVRTTGDKMDIDVNEPILESIFYKNSPLHDGAIVIKQNRIVATRVVLPVVSQNAIPKKYGLRHRAATSITEKTDATALVVSEETGKISYFKNGGFVHYKNDSELIELIVKDLA</sequence>
<name>A0A0B7HNW5_9FLAO</name>
<keyword evidence="8 10" id="KW-1133">Transmembrane helix</keyword>
<evidence type="ECO:0000313" key="14">
    <source>
        <dbReference type="Proteomes" id="UP000044026"/>
    </source>
</evidence>
<dbReference type="SUPFAM" id="SSF143597">
    <property type="entry name" value="YojJ-like"/>
    <property type="match status" value="1"/>
</dbReference>
<dbReference type="InterPro" id="IPR034701">
    <property type="entry name" value="CdaA"/>
</dbReference>
<keyword evidence="9 10" id="KW-0472">Membrane</keyword>
<dbReference type="EMBL" id="CP022388">
    <property type="protein sequence ID" value="ATA91380.1"/>
    <property type="molecule type" value="Genomic_DNA"/>
</dbReference>
<dbReference type="GO" id="GO:0004016">
    <property type="term" value="F:adenylate cyclase activity"/>
    <property type="evidence" value="ECO:0007669"/>
    <property type="project" value="UniProtKB-UniRule"/>
</dbReference>
<evidence type="ECO:0000256" key="1">
    <source>
        <dbReference type="ARBA" id="ARBA00000877"/>
    </source>
</evidence>
<keyword evidence="6 10" id="KW-0547">Nucleotide-binding</keyword>
<dbReference type="Proteomes" id="UP000044026">
    <property type="component" value="Unassembled WGS sequence"/>
</dbReference>
<dbReference type="PROSITE" id="PS51794">
    <property type="entry name" value="DAC"/>
    <property type="match status" value="1"/>
</dbReference>
<dbReference type="PANTHER" id="PTHR34185">
    <property type="entry name" value="DIADENYLATE CYCLASE"/>
    <property type="match status" value="1"/>
</dbReference>
<reference evidence="15" key="3">
    <citation type="submission" date="2017-06" db="EMBL/GenBank/DDBJ databases">
        <title>Capnocytophaga spp. assemblies.</title>
        <authorList>
            <person name="Gulvik C.A."/>
        </authorList>
    </citation>
    <scope>NUCLEOTIDE SEQUENCE [LARGE SCALE GENOMIC DNA]</scope>
    <source>
        <strain evidence="15">H5594</strain>
    </source>
</reference>
<comment type="similarity">
    <text evidence="10">Belongs to the adenylate cyclase family. DacA/CdaA subfamily.</text>
</comment>
<comment type="caution">
    <text evidence="10">Lacks conserved residue(s) required for the propagation of feature annotation.</text>
</comment>
<organism evidence="13 14">
    <name type="scientific">Capnocytophaga canimorsus</name>
    <dbReference type="NCBI Taxonomy" id="28188"/>
    <lineage>
        <taxon>Bacteria</taxon>
        <taxon>Pseudomonadati</taxon>
        <taxon>Bacteroidota</taxon>
        <taxon>Flavobacteriia</taxon>
        <taxon>Flavobacteriales</taxon>
        <taxon>Flavobacteriaceae</taxon>
        <taxon>Capnocytophaga</taxon>
    </lineage>
</organism>
<dbReference type="GO" id="GO:0005524">
    <property type="term" value="F:ATP binding"/>
    <property type="evidence" value="ECO:0007669"/>
    <property type="project" value="UniProtKB-UniRule"/>
</dbReference>
<evidence type="ECO:0000256" key="7">
    <source>
        <dbReference type="ARBA" id="ARBA00022840"/>
    </source>
</evidence>
<dbReference type="EMBL" id="CDOE01000076">
    <property type="protein sequence ID" value="CEN40314.1"/>
    <property type="molecule type" value="Genomic_DNA"/>
</dbReference>
<keyword evidence="4 10" id="KW-0812">Transmembrane</keyword>
<evidence type="ECO:0000313" key="12">
    <source>
        <dbReference type="EMBL" id="ATA91380.1"/>
    </source>
</evidence>
<proteinExistence type="inferred from homology"/>
<dbReference type="Gene3D" id="3.40.1700.10">
    <property type="entry name" value="DNA integrity scanning protein, DisA, N-terminal domain"/>
    <property type="match status" value="1"/>
</dbReference>
<dbReference type="Pfam" id="PF02457">
    <property type="entry name" value="DAC"/>
    <property type="match status" value="1"/>
</dbReference>
<evidence type="ECO:0000256" key="8">
    <source>
        <dbReference type="ARBA" id="ARBA00022989"/>
    </source>
</evidence>
<dbReference type="NCBIfam" id="TIGR00159">
    <property type="entry name" value="diadenylate cyclase CdaA"/>
    <property type="match status" value="1"/>
</dbReference>
<accession>A0A0B7HNW5</accession>
<keyword evidence="3 10" id="KW-0808">Transferase</keyword>
<feature type="transmembrane region" description="Helical" evidence="10">
    <location>
        <begin position="6"/>
        <end position="28"/>
    </location>
</feature>
<dbReference type="InterPro" id="IPR036888">
    <property type="entry name" value="DNA_integrity_DisA_N_sf"/>
</dbReference>
<comment type="catalytic activity">
    <reaction evidence="1 10">
        <text>2 ATP = 3',3'-c-di-AMP + 2 diphosphate</text>
        <dbReference type="Rhea" id="RHEA:35655"/>
        <dbReference type="ChEBI" id="CHEBI:30616"/>
        <dbReference type="ChEBI" id="CHEBI:33019"/>
        <dbReference type="ChEBI" id="CHEBI:71500"/>
        <dbReference type="EC" id="2.7.7.85"/>
    </reaction>
</comment>
<evidence type="ECO:0000259" key="11">
    <source>
        <dbReference type="PROSITE" id="PS51794"/>
    </source>
</evidence>